<proteinExistence type="predicted"/>
<protein>
    <recommendedName>
        <fullName evidence="5">Lipoprotein</fullName>
    </recommendedName>
</protein>
<evidence type="ECO:0008006" key="5">
    <source>
        <dbReference type="Google" id="ProtNLM"/>
    </source>
</evidence>
<keyword evidence="2" id="KW-0732">Signal</keyword>
<feature type="region of interest" description="Disordered" evidence="1">
    <location>
        <begin position="164"/>
        <end position="183"/>
    </location>
</feature>
<dbReference type="AlphaFoldDB" id="A0A1G9CD12"/>
<sequence>MKVTAIFRRLAVGCLIILFAGASQASGCASNPKLAKASGPVNNDESGDRHASAKPGIPVSVAYELEGSPAVGKPLRLTVKLASGIDSDSLRVRVLPEPGLLLLDASDSANFGPVKRRERREFRVSFIPQREGAFRIRLAFALDQQGVGQSGMFTIPVSIGPDAARGSPELPQGAKMGADEEGRPLIVFPAESR</sequence>
<keyword evidence="4" id="KW-1185">Reference proteome</keyword>
<feature type="chain" id="PRO_5011432737" description="Lipoprotein" evidence="2">
    <location>
        <begin position="26"/>
        <end position="193"/>
    </location>
</feature>
<dbReference type="EMBL" id="FNFH01000005">
    <property type="protein sequence ID" value="SDK49578.1"/>
    <property type="molecule type" value="Genomic_DNA"/>
</dbReference>
<reference evidence="4" key="1">
    <citation type="submission" date="2016-10" db="EMBL/GenBank/DDBJ databases">
        <authorList>
            <person name="Varghese N."/>
            <person name="Submissions S."/>
        </authorList>
    </citation>
    <scope>NUCLEOTIDE SEQUENCE [LARGE SCALE GENOMIC DNA]</scope>
    <source>
        <strain evidence="4">CGMCC 1.10658</strain>
    </source>
</reference>
<evidence type="ECO:0000313" key="3">
    <source>
        <dbReference type="EMBL" id="SDK49578.1"/>
    </source>
</evidence>
<evidence type="ECO:0000313" key="4">
    <source>
        <dbReference type="Proteomes" id="UP000199305"/>
    </source>
</evidence>
<accession>A0A1G9CD12</accession>
<organism evidence="3 4">
    <name type="scientific">Microbulbifer yueqingensis</name>
    <dbReference type="NCBI Taxonomy" id="658219"/>
    <lineage>
        <taxon>Bacteria</taxon>
        <taxon>Pseudomonadati</taxon>
        <taxon>Pseudomonadota</taxon>
        <taxon>Gammaproteobacteria</taxon>
        <taxon>Cellvibrionales</taxon>
        <taxon>Microbulbiferaceae</taxon>
        <taxon>Microbulbifer</taxon>
    </lineage>
</organism>
<dbReference type="RefSeq" id="WP_139169530.1">
    <property type="nucleotide sequence ID" value="NZ_FNFH01000005.1"/>
</dbReference>
<evidence type="ECO:0000256" key="1">
    <source>
        <dbReference type="SAM" id="MobiDB-lite"/>
    </source>
</evidence>
<dbReference type="Proteomes" id="UP000199305">
    <property type="component" value="Unassembled WGS sequence"/>
</dbReference>
<name>A0A1G9CD12_9GAMM</name>
<feature type="signal peptide" evidence="2">
    <location>
        <begin position="1"/>
        <end position="25"/>
    </location>
</feature>
<evidence type="ECO:0000256" key="2">
    <source>
        <dbReference type="SAM" id="SignalP"/>
    </source>
</evidence>
<feature type="region of interest" description="Disordered" evidence="1">
    <location>
        <begin position="31"/>
        <end position="54"/>
    </location>
</feature>
<gene>
    <name evidence="3" type="ORF">SAMN05216212_2468</name>
</gene>